<evidence type="ECO:0000313" key="9">
    <source>
        <dbReference type="Proteomes" id="UP000305883"/>
    </source>
</evidence>
<dbReference type="InterPro" id="IPR014710">
    <property type="entry name" value="RmlC-like_jellyroll"/>
</dbReference>
<evidence type="ECO:0000256" key="5">
    <source>
        <dbReference type="ARBA" id="ARBA00023211"/>
    </source>
</evidence>
<evidence type="ECO:0000313" key="8">
    <source>
        <dbReference type="EMBL" id="TIC99957.1"/>
    </source>
</evidence>
<dbReference type="Pfam" id="PF00190">
    <property type="entry name" value="Cupin_1"/>
    <property type="match status" value="1"/>
</dbReference>
<gene>
    <name evidence="8" type="ORF">CH35J_005489</name>
</gene>
<accession>A0A4T0W545</accession>
<feature type="chain" id="PRO_5020223609" evidence="6">
    <location>
        <begin position="21"/>
        <end position="230"/>
    </location>
</feature>
<dbReference type="OrthoDB" id="1921208at2759"/>
<feature type="signal peptide" evidence="6">
    <location>
        <begin position="1"/>
        <end position="20"/>
    </location>
</feature>
<evidence type="ECO:0000256" key="4">
    <source>
        <dbReference type="ARBA" id="ARBA00022723"/>
    </source>
</evidence>
<evidence type="ECO:0000256" key="6">
    <source>
        <dbReference type="SAM" id="SignalP"/>
    </source>
</evidence>
<dbReference type="EMBL" id="MWPZ01000004">
    <property type="protein sequence ID" value="TIC99957.1"/>
    <property type="molecule type" value="Genomic_DNA"/>
</dbReference>
<dbReference type="SUPFAM" id="SSF51182">
    <property type="entry name" value="RmlC-like cupins"/>
    <property type="match status" value="1"/>
</dbReference>
<keyword evidence="4" id="KW-0479">Metal-binding</keyword>
<dbReference type="InterPro" id="IPR019780">
    <property type="entry name" value="Germin_Mn-BS"/>
</dbReference>
<dbReference type="CDD" id="cd02241">
    <property type="entry name" value="cupin_OxOx"/>
    <property type="match status" value="1"/>
</dbReference>
<dbReference type="InterPro" id="IPR011051">
    <property type="entry name" value="RmlC_Cupin_sf"/>
</dbReference>
<dbReference type="SMART" id="SM00835">
    <property type="entry name" value="Cupin_1"/>
    <property type="match status" value="1"/>
</dbReference>
<comment type="caution">
    <text evidence="8">The sequence shown here is derived from an EMBL/GenBank/DDBJ whole genome shotgun (WGS) entry which is preliminary data.</text>
</comment>
<dbReference type="InterPro" id="IPR001929">
    <property type="entry name" value="Germin"/>
</dbReference>
<dbReference type="GO" id="GO:0005576">
    <property type="term" value="C:extracellular region"/>
    <property type="evidence" value="ECO:0007669"/>
    <property type="project" value="UniProtKB-SubCell"/>
</dbReference>
<dbReference type="GO" id="GO:0030145">
    <property type="term" value="F:manganese ion binding"/>
    <property type="evidence" value="ECO:0007669"/>
    <property type="project" value="InterPro"/>
</dbReference>
<dbReference type="InterPro" id="IPR006045">
    <property type="entry name" value="Cupin_1"/>
</dbReference>
<sequence length="230" mass="24354">MHFTTTAAAAILAFASSALSAPYNSPRTEQTPAPALSLTQQLFLADTAADRFKLLPDDKQFVFDFNQPQNNPGKGGELIAANRKTFPALVGTGSGLALGRVGPCGMNTLHVHPRSAELQIVVEGRLITEMTPENGVVEAADGKTRRGSIHSQFNPDCEDAVFIASFAAEDFGTGQVADSTFAFSDDLIAAAFGQSIAGEDIDRVRKAIPASIALGVDECLKKCNIKKRSL</sequence>
<evidence type="ECO:0000256" key="3">
    <source>
        <dbReference type="ARBA" id="ARBA00022525"/>
    </source>
</evidence>
<keyword evidence="5" id="KW-0464">Manganese</keyword>
<proteinExistence type="inferred from homology"/>
<evidence type="ECO:0000256" key="1">
    <source>
        <dbReference type="ARBA" id="ARBA00004613"/>
    </source>
</evidence>
<evidence type="ECO:0000259" key="7">
    <source>
        <dbReference type="SMART" id="SM00835"/>
    </source>
</evidence>
<comment type="subcellular location">
    <subcellularLocation>
        <location evidence="1">Secreted</location>
    </subcellularLocation>
</comment>
<evidence type="ECO:0000256" key="2">
    <source>
        <dbReference type="ARBA" id="ARBA00007456"/>
    </source>
</evidence>
<comment type="similarity">
    <text evidence="2">Belongs to the germin family.</text>
</comment>
<organism evidence="8 9">
    <name type="scientific">Colletotrichum higginsianum</name>
    <dbReference type="NCBI Taxonomy" id="80884"/>
    <lineage>
        <taxon>Eukaryota</taxon>
        <taxon>Fungi</taxon>
        <taxon>Dikarya</taxon>
        <taxon>Ascomycota</taxon>
        <taxon>Pezizomycotina</taxon>
        <taxon>Sordariomycetes</taxon>
        <taxon>Hypocreomycetidae</taxon>
        <taxon>Glomerellales</taxon>
        <taxon>Glomerellaceae</taxon>
        <taxon>Colletotrichum</taxon>
        <taxon>Colletotrichum destructivum species complex</taxon>
    </lineage>
</organism>
<dbReference type="PANTHER" id="PTHR31238">
    <property type="entry name" value="GERMIN-LIKE PROTEIN SUBFAMILY 3 MEMBER 3"/>
    <property type="match status" value="1"/>
</dbReference>
<dbReference type="Proteomes" id="UP000305883">
    <property type="component" value="Unassembled WGS sequence"/>
</dbReference>
<protein>
    <submittedName>
        <fullName evidence="8">Spherulin-1A</fullName>
    </submittedName>
</protein>
<dbReference type="Gene3D" id="2.60.120.10">
    <property type="entry name" value="Jelly Rolls"/>
    <property type="match status" value="1"/>
</dbReference>
<dbReference type="PROSITE" id="PS00725">
    <property type="entry name" value="GERMIN"/>
    <property type="match status" value="1"/>
</dbReference>
<name>A0A4T0W545_9PEZI</name>
<dbReference type="AlphaFoldDB" id="A0A4T0W545"/>
<keyword evidence="6" id="KW-0732">Signal</keyword>
<feature type="domain" description="Cupin type-1" evidence="7">
    <location>
        <begin position="63"/>
        <end position="202"/>
    </location>
</feature>
<reference evidence="8 9" key="1">
    <citation type="journal article" date="2019" name="Genome Biol. Evol.">
        <title>Genomic Plasticity Mediated by Transposable Elements in the Plant Pathogenic Fungus Colletotrichum higginsianum.</title>
        <authorList>
            <person name="Tsushima A."/>
            <person name="Gan P."/>
            <person name="Kumakura N."/>
            <person name="Narusaka M."/>
            <person name="Takano Y."/>
            <person name="Narusaka Y."/>
            <person name="Shirasu K."/>
        </authorList>
    </citation>
    <scope>NUCLEOTIDE SEQUENCE [LARGE SCALE GENOMIC DNA]</scope>
    <source>
        <strain evidence="8 9">MAFF305635-RFP</strain>
    </source>
</reference>
<keyword evidence="3" id="KW-0964">Secreted</keyword>